<dbReference type="Gene3D" id="3.90.79.10">
    <property type="entry name" value="Nucleoside Triphosphate Pyrophosphohydrolase"/>
    <property type="match status" value="1"/>
</dbReference>
<evidence type="ECO:0000313" key="5">
    <source>
        <dbReference type="Proteomes" id="UP000000345"/>
    </source>
</evidence>
<dbReference type="GO" id="GO:0016787">
    <property type="term" value="F:hydrolase activity"/>
    <property type="evidence" value="ECO:0007669"/>
    <property type="project" value="UniProtKB-KW"/>
</dbReference>
<name>D9PVB8_METTM</name>
<accession>D9PVB8</accession>
<keyword evidence="2 4" id="KW-0378">Hydrolase</keyword>
<dbReference type="PaxDb" id="79929-MTBMA_c05710"/>
<dbReference type="Proteomes" id="UP000000345">
    <property type="component" value="Chromosome"/>
</dbReference>
<evidence type="ECO:0000313" key="4">
    <source>
        <dbReference type="EMBL" id="ADL58166.1"/>
    </source>
</evidence>
<dbReference type="InterPro" id="IPR020084">
    <property type="entry name" value="NUDIX_hydrolase_CS"/>
</dbReference>
<keyword evidence="5" id="KW-1185">Reference proteome</keyword>
<dbReference type="PROSITE" id="PS00893">
    <property type="entry name" value="NUDIX_BOX"/>
    <property type="match status" value="1"/>
</dbReference>
<dbReference type="Pfam" id="PF00293">
    <property type="entry name" value="NUDIX"/>
    <property type="match status" value="1"/>
</dbReference>
<dbReference type="PANTHER" id="PTHR43046">
    <property type="entry name" value="GDP-MANNOSE MANNOSYL HYDROLASE"/>
    <property type="match status" value="1"/>
</dbReference>
<dbReference type="KEGG" id="mmg:MTBMA_c05710"/>
<dbReference type="CDD" id="cd04699">
    <property type="entry name" value="NUDIX_MutT_Nudt1"/>
    <property type="match status" value="1"/>
</dbReference>
<reference key="1">
    <citation type="submission" date="2009-08" db="EMBL/GenBank/DDBJ databases">
        <title>The genome sequence of Methanothermobacter marburgensis.</title>
        <authorList>
            <person name="Kaster A."/>
            <person name="Seedorf H."/>
            <person name="Goenrich M."/>
            <person name="Wiezer A."/>
            <person name="Liesegang H."/>
            <person name="Thauer R."/>
            <person name="Gottschalk G."/>
        </authorList>
    </citation>
    <scope>NUCLEOTIDE SEQUENCE</scope>
    <source>
        <strain>Marburg</strain>
    </source>
</reference>
<dbReference type="InterPro" id="IPR020476">
    <property type="entry name" value="Nudix_hydrolase"/>
</dbReference>
<dbReference type="SUPFAM" id="SSF55811">
    <property type="entry name" value="Nudix"/>
    <property type="match status" value="1"/>
</dbReference>
<protein>
    <submittedName>
        <fullName evidence="4">Predicted hydrolase</fullName>
    </submittedName>
</protein>
<dbReference type="InterPro" id="IPR000086">
    <property type="entry name" value="NUDIX_hydrolase_dom"/>
</dbReference>
<evidence type="ECO:0000259" key="3">
    <source>
        <dbReference type="PROSITE" id="PS51462"/>
    </source>
</evidence>
<dbReference type="GeneID" id="77399352"/>
<evidence type="ECO:0000256" key="2">
    <source>
        <dbReference type="ARBA" id="ARBA00022801"/>
    </source>
</evidence>
<dbReference type="RefSeq" id="WP_013295390.1">
    <property type="nucleotide sequence ID" value="NC_014408.1"/>
</dbReference>
<evidence type="ECO:0000256" key="1">
    <source>
        <dbReference type="ARBA" id="ARBA00001946"/>
    </source>
</evidence>
<dbReference type="EMBL" id="CP001710">
    <property type="protein sequence ID" value="ADL58166.1"/>
    <property type="molecule type" value="Genomic_DNA"/>
</dbReference>
<proteinExistence type="predicted"/>
<dbReference type="PROSITE" id="PS51462">
    <property type="entry name" value="NUDIX"/>
    <property type="match status" value="1"/>
</dbReference>
<sequence length="151" mass="16795">MVGSVYILAVRAFIEDDNGRVLIIKRSENSKTNPSTWELPGGKVGTGESLEEALKREVREETGLEITPGDVMGVVEQKFPIINAVHIIIQCKAAGNVKLSHEHEGFAWVEPAGLSKYRLADWLADFVKDMKVERKSEGSGFRNILGFIRKQ</sequence>
<reference evidence="4 5" key="2">
    <citation type="journal article" date="2010" name="J. Bacteriol.">
        <title>Complete genome sequence of Methanothermobacter marburgensis, a methanoarchaeon model organism.</title>
        <authorList>
            <person name="Liesegang H."/>
            <person name="Kaster A.K."/>
            <person name="Wiezer A."/>
            <person name="Goenrich M."/>
            <person name="Wollherr A."/>
            <person name="Seedorf H."/>
            <person name="Gottschalk G."/>
            <person name="Thauer R.K."/>
        </authorList>
    </citation>
    <scope>NUCLEOTIDE SEQUENCE [LARGE SCALE GENOMIC DNA]</scope>
    <source>
        <strain evidence="5">ATCC BAA-927 / DSM 2133 / JCM 14651 / NBRC 100331 / OCM 82 / Marburg</strain>
    </source>
</reference>
<dbReference type="HOGENOM" id="CLU_037162_19_3_2"/>
<dbReference type="PANTHER" id="PTHR43046:SF2">
    <property type="entry name" value="8-OXO-DGTP DIPHOSPHATASE-RELATED"/>
    <property type="match status" value="1"/>
</dbReference>
<dbReference type="InterPro" id="IPR015797">
    <property type="entry name" value="NUDIX_hydrolase-like_dom_sf"/>
</dbReference>
<dbReference type="AlphaFoldDB" id="D9PVB8"/>
<dbReference type="PRINTS" id="PR00502">
    <property type="entry name" value="NUDIXFAMILY"/>
</dbReference>
<organism evidence="4 5">
    <name type="scientific">Methanothermobacter marburgensis (strain ATCC BAA-927 / DSM 2133 / JCM 14651 / NBRC 100331 / OCM 82 / Marburg)</name>
    <name type="common">Methanobacterium thermoautotrophicum</name>
    <dbReference type="NCBI Taxonomy" id="79929"/>
    <lineage>
        <taxon>Archaea</taxon>
        <taxon>Methanobacteriati</taxon>
        <taxon>Methanobacteriota</taxon>
        <taxon>Methanomada group</taxon>
        <taxon>Methanobacteria</taxon>
        <taxon>Methanobacteriales</taxon>
        <taxon>Methanobacteriaceae</taxon>
        <taxon>Methanothermobacter</taxon>
    </lineage>
</organism>
<gene>
    <name evidence="4" type="ordered locus">MTBMA_c05710</name>
</gene>
<dbReference type="GeneID" id="9704279"/>
<feature type="domain" description="Nudix hydrolase" evidence="3">
    <location>
        <begin position="5"/>
        <end position="132"/>
    </location>
</feature>
<dbReference type="STRING" id="79929.MTBMA_c05710"/>
<comment type="cofactor">
    <cofactor evidence="1">
        <name>Mg(2+)</name>
        <dbReference type="ChEBI" id="CHEBI:18420"/>
    </cofactor>
</comment>